<sequence>MSTHMEGKSIANQAAKGETPGILTNHFFLVLWAQRSNATEASKNIIYLTIRTPNANSAPKISLTSTQLNVELPEFTPLTIDFFKKLNVDESKYTVSQGKSISFILRKEESQEEFWPRLTKEKLKYHYIKTDFDKWVDEDEQDEEEEQEDDQFANMAGMGGMGGQGGANGMPDMSAMMAAMGGAGGAGGAGGMPDLASMMSGMGGSKKETPNLTADDIPAINDDTPGFGDFDLAKLAELNPELKKFQRPDGSFDLDAINDDLKLEEQKLNNDEDDEESADE</sequence>
<dbReference type="PANTHER" id="PTHR22932">
    <property type="entry name" value="TELOMERASE-BINDING PROTEIN P23 HSP90 CO-CHAPERONE"/>
    <property type="match status" value="1"/>
</dbReference>
<dbReference type="InterPro" id="IPR045250">
    <property type="entry name" value="p23-like"/>
</dbReference>
<feature type="domain" description="CS" evidence="2">
    <location>
        <begin position="25"/>
        <end position="119"/>
    </location>
</feature>
<dbReference type="EMBL" id="JAEUBG010005724">
    <property type="protein sequence ID" value="KAH3672971.1"/>
    <property type="molecule type" value="Genomic_DNA"/>
</dbReference>
<dbReference type="GO" id="GO:0051131">
    <property type="term" value="P:chaperone-mediated protein complex assembly"/>
    <property type="evidence" value="ECO:0007669"/>
    <property type="project" value="TreeGrafter"/>
</dbReference>
<gene>
    <name evidence="3" type="ORF">WICPIJ_009943</name>
</gene>
<dbReference type="InterPro" id="IPR008978">
    <property type="entry name" value="HSP20-like_chaperone"/>
</dbReference>
<keyword evidence="4" id="KW-1185">Reference proteome</keyword>
<dbReference type="InterPro" id="IPR007052">
    <property type="entry name" value="CS_dom"/>
</dbReference>
<dbReference type="GO" id="GO:0006457">
    <property type="term" value="P:protein folding"/>
    <property type="evidence" value="ECO:0007669"/>
    <property type="project" value="TreeGrafter"/>
</dbReference>
<dbReference type="GO" id="GO:0051087">
    <property type="term" value="F:protein-folding chaperone binding"/>
    <property type="evidence" value="ECO:0007669"/>
    <property type="project" value="TreeGrafter"/>
</dbReference>
<comment type="caution">
    <text evidence="3">The sequence shown here is derived from an EMBL/GenBank/DDBJ whole genome shotgun (WGS) entry which is preliminary data.</text>
</comment>
<protein>
    <recommendedName>
        <fullName evidence="2">CS domain-containing protein</fullName>
    </recommendedName>
</protein>
<dbReference type="Gene3D" id="2.60.40.790">
    <property type="match status" value="1"/>
</dbReference>
<accession>A0A9P8PJ56</accession>
<dbReference type="Proteomes" id="UP000774326">
    <property type="component" value="Unassembled WGS sequence"/>
</dbReference>
<proteinExistence type="inferred from homology"/>
<dbReference type="GO" id="GO:0005829">
    <property type="term" value="C:cytosol"/>
    <property type="evidence" value="ECO:0007669"/>
    <property type="project" value="TreeGrafter"/>
</dbReference>
<dbReference type="OrthoDB" id="1564555at2759"/>
<organism evidence="3 4">
    <name type="scientific">Wickerhamomyces pijperi</name>
    <name type="common">Yeast</name>
    <name type="synonym">Pichia pijperi</name>
    <dbReference type="NCBI Taxonomy" id="599730"/>
    <lineage>
        <taxon>Eukaryota</taxon>
        <taxon>Fungi</taxon>
        <taxon>Dikarya</taxon>
        <taxon>Ascomycota</taxon>
        <taxon>Saccharomycotina</taxon>
        <taxon>Saccharomycetes</taxon>
        <taxon>Phaffomycetales</taxon>
        <taxon>Wickerhamomycetaceae</taxon>
        <taxon>Wickerhamomyces</taxon>
    </lineage>
</organism>
<reference evidence="3" key="2">
    <citation type="submission" date="2021-01" db="EMBL/GenBank/DDBJ databases">
        <authorList>
            <person name="Schikora-Tamarit M.A."/>
        </authorList>
    </citation>
    <scope>NUCLEOTIDE SEQUENCE</scope>
    <source>
        <strain evidence="3">CBS2887</strain>
    </source>
</reference>
<evidence type="ECO:0000259" key="2">
    <source>
        <dbReference type="PROSITE" id="PS51203"/>
    </source>
</evidence>
<evidence type="ECO:0000313" key="4">
    <source>
        <dbReference type="Proteomes" id="UP000774326"/>
    </source>
</evidence>
<dbReference type="GO" id="GO:0051879">
    <property type="term" value="F:Hsp90 protein binding"/>
    <property type="evidence" value="ECO:0007669"/>
    <property type="project" value="InterPro"/>
</dbReference>
<dbReference type="PANTHER" id="PTHR22932:SF1">
    <property type="entry name" value="CO-CHAPERONE PROTEIN DAF-41"/>
    <property type="match status" value="1"/>
</dbReference>
<reference evidence="3" key="1">
    <citation type="journal article" date="2021" name="Open Biol.">
        <title>Shared evolutionary footprints suggest mitochondrial oxidative damage underlies multiple complex I losses in fungi.</title>
        <authorList>
            <person name="Schikora-Tamarit M.A."/>
            <person name="Marcet-Houben M."/>
            <person name="Nosek J."/>
            <person name="Gabaldon T."/>
        </authorList>
    </citation>
    <scope>NUCLEOTIDE SEQUENCE</scope>
    <source>
        <strain evidence="3">CBS2887</strain>
    </source>
</reference>
<dbReference type="GO" id="GO:0005634">
    <property type="term" value="C:nucleus"/>
    <property type="evidence" value="ECO:0007669"/>
    <property type="project" value="TreeGrafter"/>
</dbReference>
<dbReference type="AlphaFoldDB" id="A0A9P8PJ56"/>
<dbReference type="PROSITE" id="PS51203">
    <property type="entry name" value="CS"/>
    <property type="match status" value="1"/>
</dbReference>
<name>A0A9P8PJ56_WICPI</name>
<evidence type="ECO:0000313" key="3">
    <source>
        <dbReference type="EMBL" id="KAH3672971.1"/>
    </source>
</evidence>
<evidence type="ECO:0000256" key="1">
    <source>
        <dbReference type="ARBA" id="ARBA00025733"/>
    </source>
</evidence>
<dbReference type="Pfam" id="PF04969">
    <property type="entry name" value="CS"/>
    <property type="match status" value="1"/>
</dbReference>
<dbReference type="CDD" id="cd06465">
    <property type="entry name" value="p23_hB-ind1_like"/>
    <property type="match status" value="1"/>
</dbReference>
<dbReference type="SUPFAM" id="SSF49764">
    <property type="entry name" value="HSP20-like chaperones"/>
    <property type="match status" value="1"/>
</dbReference>
<comment type="similarity">
    <text evidence="1">Belongs to the p23/wos2 family.</text>
</comment>